<dbReference type="GO" id="GO:0006730">
    <property type="term" value="P:one-carbon metabolic process"/>
    <property type="evidence" value="ECO:0007669"/>
    <property type="project" value="UniProtKB-KW"/>
</dbReference>
<dbReference type="Pfam" id="PF02772">
    <property type="entry name" value="S-AdoMet_synt_M"/>
    <property type="match status" value="1"/>
</dbReference>
<evidence type="ECO:0000256" key="4">
    <source>
        <dbReference type="ARBA" id="ARBA00009685"/>
    </source>
</evidence>
<comment type="similarity">
    <text evidence="4">Belongs to the AdoMet synthase family.</text>
</comment>
<comment type="subcellular location">
    <subcellularLocation>
        <location evidence="13">Cytoplasm</location>
    </subcellularLocation>
</comment>
<evidence type="ECO:0000256" key="12">
    <source>
        <dbReference type="ARBA" id="ARBA00022958"/>
    </source>
</evidence>
<evidence type="ECO:0000256" key="5">
    <source>
        <dbReference type="ARBA" id="ARBA00012828"/>
    </source>
</evidence>
<evidence type="ECO:0000256" key="8">
    <source>
        <dbReference type="ARBA" id="ARBA00022723"/>
    </source>
</evidence>
<evidence type="ECO:0000259" key="14">
    <source>
        <dbReference type="Pfam" id="PF00438"/>
    </source>
</evidence>
<keyword evidence="10" id="KW-0067">ATP-binding</keyword>
<dbReference type="Gene3D" id="3.30.300.10">
    <property type="match status" value="3"/>
</dbReference>
<keyword evidence="6" id="KW-0554">One-carbon metabolism</keyword>
<organism evidence="17 18">
    <name type="scientific">Candidatus Doudnabacteria bacterium Gr01-1014_77</name>
    <dbReference type="NCBI Taxonomy" id="2017133"/>
    <lineage>
        <taxon>Bacteria</taxon>
        <taxon>Candidatus Doudnaibacteriota</taxon>
    </lineage>
</organism>
<evidence type="ECO:0000256" key="7">
    <source>
        <dbReference type="ARBA" id="ARBA00022679"/>
    </source>
</evidence>
<comment type="cofactor">
    <cofactor evidence="2">
        <name>K(+)</name>
        <dbReference type="ChEBI" id="CHEBI:29103"/>
    </cofactor>
</comment>
<comment type="subunit">
    <text evidence="13">Homotetramer.</text>
</comment>
<gene>
    <name evidence="17" type="ORF">G01um101477_656</name>
</gene>
<dbReference type="SUPFAM" id="SSF55973">
    <property type="entry name" value="S-adenosylmethionine synthetase"/>
    <property type="match status" value="3"/>
</dbReference>
<protein>
    <recommendedName>
        <fullName evidence="5">methionine adenosyltransferase</fullName>
        <ecNumber evidence="5">2.5.1.6</ecNumber>
    </recommendedName>
</protein>
<keyword evidence="9" id="KW-0547">Nucleotide-binding</keyword>
<dbReference type="Proteomes" id="UP000319613">
    <property type="component" value="Unassembled WGS sequence"/>
</dbReference>
<reference evidence="17 18" key="1">
    <citation type="submission" date="2017-07" db="EMBL/GenBank/DDBJ databases">
        <title>Mechanisms for carbon and nitrogen cycling indicate functional differentiation within the Candidate Phyla Radiation.</title>
        <authorList>
            <person name="Danczak R.E."/>
            <person name="Johnston M.D."/>
            <person name="Kenah C."/>
            <person name="Slattery M."/>
            <person name="Wrighton K.C."/>
            <person name="Wilkins M.J."/>
        </authorList>
    </citation>
    <scope>NUCLEOTIDE SEQUENCE [LARGE SCALE GENOMIC DNA]</scope>
    <source>
        <strain evidence="17">Gr01-1014_77</strain>
    </source>
</reference>
<keyword evidence="12 13" id="KW-0630">Potassium</keyword>
<dbReference type="GO" id="GO:0046872">
    <property type="term" value="F:metal ion binding"/>
    <property type="evidence" value="ECO:0007669"/>
    <property type="project" value="UniProtKB-KW"/>
</dbReference>
<evidence type="ECO:0000256" key="10">
    <source>
        <dbReference type="ARBA" id="ARBA00022840"/>
    </source>
</evidence>
<keyword evidence="8 13" id="KW-0479">Metal-binding</keyword>
<dbReference type="Pfam" id="PF02773">
    <property type="entry name" value="S-AdoMet_synt_C"/>
    <property type="match status" value="1"/>
</dbReference>
<dbReference type="GO" id="GO:0004478">
    <property type="term" value="F:methionine adenosyltransferase activity"/>
    <property type="evidence" value="ECO:0007669"/>
    <property type="project" value="UniProtKB-EC"/>
</dbReference>
<evidence type="ECO:0000256" key="3">
    <source>
        <dbReference type="ARBA" id="ARBA00005224"/>
    </source>
</evidence>
<dbReference type="InterPro" id="IPR002133">
    <property type="entry name" value="S-AdoMet_synthetase"/>
</dbReference>
<dbReference type="PROSITE" id="PS00377">
    <property type="entry name" value="ADOMET_SYNTHASE_2"/>
    <property type="match status" value="1"/>
</dbReference>
<proteinExistence type="inferred from homology"/>
<evidence type="ECO:0000259" key="15">
    <source>
        <dbReference type="Pfam" id="PF02772"/>
    </source>
</evidence>
<name>A0A554J9H5_9BACT</name>
<evidence type="ECO:0000313" key="18">
    <source>
        <dbReference type="Proteomes" id="UP000319613"/>
    </source>
</evidence>
<evidence type="ECO:0000256" key="1">
    <source>
        <dbReference type="ARBA" id="ARBA00001946"/>
    </source>
</evidence>
<dbReference type="GO" id="GO:0006556">
    <property type="term" value="P:S-adenosylmethionine biosynthetic process"/>
    <property type="evidence" value="ECO:0007669"/>
    <property type="project" value="UniProtKB-UniPathway"/>
</dbReference>
<keyword evidence="7" id="KW-0808">Transferase</keyword>
<feature type="domain" description="S-adenosylmethionine synthetase central" evidence="15">
    <location>
        <begin position="96"/>
        <end position="171"/>
    </location>
</feature>
<accession>A0A554J9H5</accession>
<dbReference type="InterPro" id="IPR022631">
    <property type="entry name" value="ADOMET_SYNTHASE_CS"/>
</dbReference>
<keyword evidence="11 13" id="KW-0460">Magnesium</keyword>
<dbReference type="InterPro" id="IPR022628">
    <property type="entry name" value="S-AdoMet_synt_N"/>
</dbReference>
<dbReference type="InterPro" id="IPR022636">
    <property type="entry name" value="S-AdoMet_synthetase_sfam"/>
</dbReference>
<dbReference type="GO" id="GO:0005524">
    <property type="term" value="F:ATP binding"/>
    <property type="evidence" value="ECO:0007669"/>
    <property type="project" value="UniProtKB-KW"/>
</dbReference>
<comment type="cofactor">
    <cofactor evidence="1">
        <name>Mg(2+)</name>
        <dbReference type="ChEBI" id="CHEBI:18420"/>
    </cofactor>
</comment>
<dbReference type="InterPro" id="IPR022630">
    <property type="entry name" value="S-AdoMet_synt_C"/>
</dbReference>
<evidence type="ECO:0000313" key="17">
    <source>
        <dbReference type="EMBL" id="TSC64967.1"/>
    </source>
</evidence>
<evidence type="ECO:0000259" key="16">
    <source>
        <dbReference type="Pfam" id="PF02773"/>
    </source>
</evidence>
<evidence type="ECO:0000256" key="9">
    <source>
        <dbReference type="ARBA" id="ARBA00022741"/>
    </source>
</evidence>
<dbReference type="UniPathway" id="UPA00315">
    <property type="reaction ID" value="UER00080"/>
</dbReference>
<feature type="domain" description="S-adenosylmethionine synthetase N-terminal" evidence="14">
    <location>
        <begin position="4"/>
        <end position="76"/>
    </location>
</feature>
<dbReference type="PANTHER" id="PTHR11964">
    <property type="entry name" value="S-ADENOSYLMETHIONINE SYNTHETASE"/>
    <property type="match status" value="1"/>
</dbReference>
<comment type="caution">
    <text evidence="17">The sequence shown here is derived from an EMBL/GenBank/DDBJ whole genome shotgun (WGS) entry which is preliminary data.</text>
</comment>
<dbReference type="InterPro" id="IPR022629">
    <property type="entry name" value="S-AdoMet_synt_central"/>
</dbReference>
<comment type="pathway">
    <text evidence="3">Amino-acid biosynthesis; S-adenosyl-L-methionine biosynthesis; S-adenosyl-L-methionine from L-methionine: step 1/1.</text>
</comment>
<evidence type="ECO:0000256" key="6">
    <source>
        <dbReference type="ARBA" id="ARBA00022563"/>
    </source>
</evidence>
<feature type="domain" description="S-adenosylmethionine synthetase C-terminal" evidence="16">
    <location>
        <begin position="186"/>
        <end position="313"/>
    </location>
</feature>
<dbReference type="EMBL" id="VMFF01000077">
    <property type="protein sequence ID" value="TSC64967.1"/>
    <property type="molecule type" value="Genomic_DNA"/>
</dbReference>
<dbReference type="PROSITE" id="PS00376">
    <property type="entry name" value="ADOMET_SYNTHASE_1"/>
    <property type="match status" value="1"/>
</dbReference>
<dbReference type="GO" id="GO:0005737">
    <property type="term" value="C:cytoplasm"/>
    <property type="evidence" value="ECO:0007669"/>
    <property type="project" value="UniProtKB-SubCell"/>
</dbReference>
<dbReference type="EC" id="2.5.1.6" evidence="5"/>
<dbReference type="Pfam" id="PF00438">
    <property type="entry name" value="S-AdoMet_synt_N"/>
    <property type="match status" value="1"/>
</dbReference>
<sequence>MHTKTAEFVSPKHPDKICDFIADSILDEYLKFDPDARVAVEVMGGHKAITISGEITSKVTVDVKKLVSNIVGEGYTINVFATTQSPEIAHGVDIGGAGDQGIMVGHAFSETENLMPLEYELARNLCKNIFKKYPYDGKVQVTVEGEKIKTVVASFQNTKSEELETLVKSLIASQEYLINPAGVWMIGGFDADSGLSGRKIIIDNYGPEYQVGGGSFSGKDYTKVDRSGAYMARKIAVDLLKEKGAKQVDVKLAYAIGKPLPVMAIALIDGVETNIPEKYDLTPNGIRGYLKLNEVKFAETSSWGHFGNNFNWDY</sequence>
<dbReference type="AlphaFoldDB" id="A0A554J9H5"/>
<evidence type="ECO:0000256" key="11">
    <source>
        <dbReference type="ARBA" id="ARBA00022842"/>
    </source>
</evidence>
<evidence type="ECO:0000256" key="13">
    <source>
        <dbReference type="RuleBase" id="RU000542"/>
    </source>
</evidence>
<evidence type="ECO:0000256" key="2">
    <source>
        <dbReference type="ARBA" id="ARBA00001958"/>
    </source>
</evidence>